<dbReference type="SMART" id="SM00387">
    <property type="entry name" value="HATPase_c"/>
    <property type="match status" value="1"/>
</dbReference>
<keyword evidence="4" id="KW-0597">Phosphoprotein</keyword>
<accession>A0A3E1R7S8</accession>
<gene>
    <name evidence="15" type="ORF">DIC66_20255</name>
</gene>
<dbReference type="GO" id="GO:0000155">
    <property type="term" value="F:phosphorelay sensor kinase activity"/>
    <property type="evidence" value="ECO:0007669"/>
    <property type="project" value="InterPro"/>
</dbReference>
<keyword evidence="9" id="KW-0067">ATP-binding</keyword>
<dbReference type="Gene3D" id="3.30.565.10">
    <property type="entry name" value="Histidine kinase-like ATPase, C-terminal domain"/>
    <property type="match status" value="1"/>
</dbReference>
<sequence>MAEILLVKSLQRKVTVVTSVAIAAALVLGVNGAQRAEQLEQRQHLDMHLAEVAQTVIEFSRDGATEAASLATGAAPRLYTPPNANMDLSFQVWLKKGPTLLQTNMPLTGKPLMPLEQLGFENGMVDGKPGRMFSLPAADQSYIVQVAEQFEDRDNDTPTLLHYYFLPIALPLLFAMVTTWTLLRRSADALDALVHRLRVLDPKQMQALSIDRPTHEILPVIEEFNTLFQRASQALQSEQRFTSLAAHELRTPLAGIKAQAQLALKARSVQDQQEALQEVISGVSRASHVFDQLIDLTRLDSASHGTAEHFGPVSFELVYQQVLDDQAARARAKGMVLQTQWQAPTVQGAEFAIYLLLRNLLSNAIQYGSEGGRIDITTVQQADELVLCVDDAGKGIPAESRSKAFERFNRLDQCGPDGVGLGLSIVQMVATMHGGTVQLQDSPLGGLRVRVGFPRRNLAAA</sequence>
<feature type="domain" description="Histidine kinase" evidence="14">
    <location>
        <begin position="244"/>
        <end position="457"/>
    </location>
</feature>
<dbReference type="InterPro" id="IPR050428">
    <property type="entry name" value="TCS_sensor_his_kinase"/>
</dbReference>
<keyword evidence="10 13" id="KW-1133">Transmembrane helix</keyword>
<keyword evidence="12 13" id="KW-0472">Membrane</keyword>
<evidence type="ECO:0000313" key="15">
    <source>
        <dbReference type="EMBL" id="RFO95092.1"/>
    </source>
</evidence>
<evidence type="ECO:0000313" key="16">
    <source>
        <dbReference type="Proteomes" id="UP000260665"/>
    </source>
</evidence>
<evidence type="ECO:0000256" key="13">
    <source>
        <dbReference type="SAM" id="Phobius"/>
    </source>
</evidence>
<comment type="subcellular location">
    <subcellularLocation>
        <location evidence="2">Membrane</location>
        <topology evidence="2">Multi-pass membrane protein</topology>
    </subcellularLocation>
</comment>
<comment type="catalytic activity">
    <reaction evidence="1">
        <text>ATP + protein L-histidine = ADP + protein N-phospho-L-histidine.</text>
        <dbReference type="EC" id="2.7.13.3"/>
    </reaction>
</comment>
<dbReference type="GO" id="GO:0005524">
    <property type="term" value="F:ATP binding"/>
    <property type="evidence" value="ECO:0007669"/>
    <property type="project" value="UniProtKB-KW"/>
</dbReference>
<dbReference type="PROSITE" id="PS50109">
    <property type="entry name" value="HIS_KIN"/>
    <property type="match status" value="1"/>
</dbReference>
<proteinExistence type="predicted"/>
<evidence type="ECO:0000256" key="10">
    <source>
        <dbReference type="ARBA" id="ARBA00022989"/>
    </source>
</evidence>
<evidence type="ECO:0000256" key="5">
    <source>
        <dbReference type="ARBA" id="ARBA00022679"/>
    </source>
</evidence>
<keyword evidence="5" id="KW-0808">Transferase</keyword>
<dbReference type="PANTHER" id="PTHR45436:SF14">
    <property type="entry name" value="SENSOR PROTEIN QSEC"/>
    <property type="match status" value="1"/>
</dbReference>
<dbReference type="Pfam" id="PF02518">
    <property type="entry name" value="HATPase_c"/>
    <property type="match status" value="1"/>
</dbReference>
<dbReference type="OrthoDB" id="8554694at2"/>
<evidence type="ECO:0000259" key="14">
    <source>
        <dbReference type="PROSITE" id="PS50109"/>
    </source>
</evidence>
<reference evidence="15 16" key="1">
    <citation type="submission" date="2018-05" db="EMBL/GenBank/DDBJ databases">
        <title>Rhodoferax soyangensis sp.nov., isolated from an oligotrophic freshwater lake.</title>
        <authorList>
            <person name="Park M."/>
        </authorList>
    </citation>
    <scope>NUCLEOTIDE SEQUENCE [LARGE SCALE GENOMIC DNA]</scope>
    <source>
        <strain evidence="15 16">IMCC26218</strain>
    </source>
</reference>
<dbReference type="CDD" id="cd00075">
    <property type="entry name" value="HATPase"/>
    <property type="match status" value="1"/>
</dbReference>
<dbReference type="SUPFAM" id="SSF47384">
    <property type="entry name" value="Homodimeric domain of signal transducing histidine kinase"/>
    <property type="match status" value="1"/>
</dbReference>
<dbReference type="InterPro" id="IPR005467">
    <property type="entry name" value="His_kinase_dom"/>
</dbReference>
<evidence type="ECO:0000256" key="1">
    <source>
        <dbReference type="ARBA" id="ARBA00000085"/>
    </source>
</evidence>
<protein>
    <recommendedName>
        <fullName evidence="3">histidine kinase</fullName>
        <ecNumber evidence="3">2.7.13.3</ecNumber>
    </recommendedName>
</protein>
<dbReference type="SUPFAM" id="SSF55874">
    <property type="entry name" value="ATPase domain of HSP90 chaperone/DNA topoisomerase II/histidine kinase"/>
    <property type="match status" value="1"/>
</dbReference>
<evidence type="ECO:0000256" key="3">
    <source>
        <dbReference type="ARBA" id="ARBA00012438"/>
    </source>
</evidence>
<evidence type="ECO:0000256" key="8">
    <source>
        <dbReference type="ARBA" id="ARBA00022777"/>
    </source>
</evidence>
<dbReference type="CDD" id="cd00082">
    <property type="entry name" value="HisKA"/>
    <property type="match status" value="1"/>
</dbReference>
<dbReference type="RefSeq" id="WP_117180002.1">
    <property type="nucleotide sequence ID" value="NZ_QFZK01000023.1"/>
</dbReference>
<evidence type="ECO:0000256" key="12">
    <source>
        <dbReference type="ARBA" id="ARBA00023136"/>
    </source>
</evidence>
<keyword evidence="6 13" id="KW-0812">Transmembrane</keyword>
<dbReference type="InterPro" id="IPR003661">
    <property type="entry name" value="HisK_dim/P_dom"/>
</dbReference>
<feature type="transmembrane region" description="Helical" evidence="13">
    <location>
        <begin position="161"/>
        <end position="183"/>
    </location>
</feature>
<dbReference type="PRINTS" id="PR00344">
    <property type="entry name" value="BCTRLSENSOR"/>
</dbReference>
<comment type="caution">
    <text evidence="15">The sequence shown here is derived from an EMBL/GenBank/DDBJ whole genome shotgun (WGS) entry which is preliminary data.</text>
</comment>
<evidence type="ECO:0000256" key="4">
    <source>
        <dbReference type="ARBA" id="ARBA00022553"/>
    </source>
</evidence>
<dbReference type="EC" id="2.7.13.3" evidence="3"/>
<evidence type="ECO:0000256" key="7">
    <source>
        <dbReference type="ARBA" id="ARBA00022741"/>
    </source>
</evidence>
<dbReference type="InterPro" id="IPR036097">
    <property type="entry name" value="HisK_dim/P_sf"/>
</dbReference>
<evidence type="ECO:0000256" key="9">
    <source>
        <dbReference type="ARBA" id="ARBA00022840"/>
    </source>
</evidence>
<evidence type="ECO:0000256" key="6">
    <source>
        <dbReference type="ARBA" id="ARBA00022692"/>
    </source>
</evidence>
<name>A0A3E1R7S8_9BURK</name>
<dbReference type="InterPro" id="IPR004358">
    <property type="entry name" value="Sig_transdc_His_kin-like_C"/>
</dbReference>
<dbReference type="InterPro" id="IPR003594">
    <property type="entry name" value="HATPase_dom"/>
</dbReference>
<dbReference type="AlphaFoldDB" id="A0A3E1R7S8"/>
<dbReference type="Proteomes" id="UP000260665">
    <property type="component" value="Unassembled WGS sequence"/>
</dbReference>
<dbReference type="EMBL" id="QFZK01000023">
    <property type="protein sequence ID" value="RFO95092.1"/>
    <property type="molecule type" value="Genomic_DNA"/>
</dbReference>
<keyword evidence="8" id="KW-0418">Kinase</keyword>
<dbReference type="SMART" id="SM00388">
    <property type="entry name" value="HisKA"/>
    <property type="match status" value="1"/>
</dbReference>
<keyword evidence="7" id="KW-0547">Nucleotide-binding</keyword>
<dbReference type="InterPro" id="IPR036890">
    <property type="entry name" value="HATPase_C_sf"/>
</dbReference>
<dbReference type="Pfam" id="PF00512">
    <property type="entry name" value="HisKA"/>
    <property type="match status" value="1"/>
</dbReference>
<organism evidence="15 16">
    <name type="scientific">Rhodoferax lacus</name>
    <dbReference type="NCBI Taxonomy" id="2184758"/>
    <lineage>
        <taxon>Bacteria</taxon>
        <taxon>Pseudomonadati</taxon>
        <taxon>Pseudomonadota</taxon>
        <taxon>Betaproteobacteria</taxon>
        <taxon>Burkholderiales</taxon>
        <taxon>Comamonadaceae</taxon>
        <taxon>Rhodoferax</taxon>
    </lineage>
</organism>
<dbReference type="GO" id="GO:0005886">
    <property type="term" value="C:plasma membrane"/>
    <property type="evidence" value="ECO:0007669"/>
    <property type="project" value="TreeGrafter"/>
</dbReference>
<keyword evidence="16" id="KW-1185">Reference proteome</keyword>
<keyword evidence="11" id="KW-0902">Two-component regulatory system</keyword>
<evidence type="ECO:0000256" key="11">
    <source>
        <dbReference type="ARBA" id="ARBA00023012"/>
    </source>
</evidence>
<evidence type="ECO:0000256" key="2">
    <source>
        <dbReference type="ARBA" id="ARBA00004141"/>
    </source>
</evidence>
<dbReference type="PANTHER" id="PTHR45436">
    <property type="entry name" value="SENSOR HISTIDINE KINASE YKOH"/>
    <property type="match status" value="1"/>
</dbReference>
<dbReference type="Gene3D" id="1.10.287.130">
    <property type="match status" value="1"/>
</dbReference>